<evidence type="ECO:0000313" key="4">
    <source>
        <dbReference type="Proteomes" id="UP001194468"/>
    </source>
</evidence>
<feature type="compositionally biased region" description="Basic and acidic residues" evidence="1">
    <location>
        <begin position="207"/>
        <end position="216"/>
    </location>
</feature>
<feature type="transmembrane region" description="Helical" evidence="2">
    <location>
        <begin position="6"/>
        <end position="27"/>
    </location>
</feature>
<dbReference type="EMBL" id="WHUW01000300">
    <property type="protein sequence ID" value="KAF8415716.1"/>
    <property type="molecule type" value="Genomic_DNA"/>
</dbReference>
<dbReference type="AlphaFoldDB" id="A0AAD4BAV6"/>
<proteinExistence type="predicted"/>
<keyword evidence="2" id="KW-0472">Membrane</keyword>
<reference evidence="3" key="1">
    <citation type="submission" date="2019-10" db="EMBL/GenBank/DDBJ databases">
        <authorList>
            <consortium name="DOE Joint Genome Institute"/>
            <person name="Kuo A."/>
            <person name="Miyauchi S."/>
            <person name="Kiss E."/>
            <person name="Drula E."/>
            <person name="Kohler A."/>
            <person name="Sanchez-Garcia M."/>
            <person name="Andreopoulos B."/>
            <person name="Barry K.W."/>
            <person name="Bonito G."/>
            <person name="Buee M."/>
            <person name="Carver A."/>
            <person name="Chen C."/>
            <person name="Cichocki N."/>
            <person name="Clum A."/>
            <person name="Culley D."/>
            <person name="Crous P.W."/>
            <person name="Fauchery L."/>
            <person name="Girlanda M."/>
            <person name="Hayes R."/>
            <person name="Keri Z."/>
            <person name="LaButti K."/>
            <person name="Lipzen A."/>
            <person name="Lombard V."/>
            <person name="Magnuson J."/>
            <person name="Maillard F."/>
            <person name="Morin E."/>
            <person name="Murat C."/>
            <person name="Nolan M."/>
            <person name="Ohm R."/>
            <person name="Pangilinan J."/>
            <person name="Pereira M."/>
            <person name="Perotto S."/>
            <person name="Peter M."/>
            <person name="Riley R."/>
            <person name="Sitrit Y."/>
            <person name="Stielow B."/>
            <person name="Szollosi G."/>
            <person name="Zifcakova L."/>
            <person name="Stursova M."/>
            <person name="Spatafora J.W."/>
            <person name="Tedersoo L."/>
            <person name="Vaario L.-M."/>
            <person name="Yamada A."/>
            <person name="Yan M."/>
            <person name="Wang P."/>
            <person name="Xu J."/>
            <person name="Bruns T."/>
            <person name="Baldrian P."/>
            <person name="Vilgalys R."/>
            <person name="Henrissat B."/>
            <person name="Grigoriev I.V."/>
            <person name="Hibbett D."/>
            <person name="Nagy L.G."/>
            <person name="Martin F.M."/>
        </authorList>
    </citation>
    <scope>NUCLEOTIDE SEQUENCE</scope>
    <source>
        <strain evidence="3">BED1</strain>
    </source>
</reference>
<dbReference type="Proteomes" id="UP001194468">
    <property type="component" value="Unassembled WGS sequence"/>
</dbReference>
<evidence type="ECO:0000256" key="1">
    <source>
        <dbReference type="SAM" id="MobiDB-lite"/>
    </source>
</evidence>
<comment type="caution">
    <text evidence="3">The sequence shown here is derived from an EMBL/GenBank/DDBJ whole genome shotgun (WGS) entry which is preliminary data.</text>
</comment>
<protein>
    <submittedName>
        <fullName evidence="3">Uncharacterized protein</fullName>
    </submittedName>
</protein>
<evidence type="ECO:0000256" key="2">
    <source>
        <dbReference type="SAM" id="Phobius"/>
    </source>
</evidence>
<sequence length="216" mass="22925">MSNGTAFVVAIASTVGFVVAIIIASIVKARTAQVRRSIFIQGIQHNTARAQNGMTSMVCRVRHVVVQAPPGAQRGSVILAGNIERTRRSSHVISPTVQVHSGAQGSLDPAPAPASPQDLQLANDQPSQAMNTNRLSSAYDSNRRSRRSLDAGVQVVRLSRIIIHRDAGPASQDGEAIPDEGVTPDAGPASQGDEAIADELPPPYASIDRRERVHHL</sequence>
<keyword evidence="2" id="KW-0812">Transmembrane</keyword>
<evidence type="ECO:0000313" key="3">
    <source>
        <dbReference type="EMBL" id="KAF8415716.1"/>
    </source>
</evidence>
<keyword evidence="2" id="KW-1133">Transmembrane helix</keyword>
<keyword evidence="4" id="KW-1185">Reference proteome</keyword>
<feature type="compositionally biased region" description="Polar residues" evidence="1">
    <location>
        <begin position="91"/>
        <end position="104"/>
    </location>
</feature>
<name>A0AAD4BAV6_BOLED</name>
<gene>
    <name evidence="3" type="ORF">L210DRAFT_3657147</name>
</gene>
<feature type="region of interest" description="Disordered" evidence="1">
    <location>
        <begin position="166"/>
        <end position="216"/>
    </location>
</feature>
<reference evidence="3" key="2">
    <citation type="journal article" date="2020" name="Nat. Commun.">
        <title>Large-scale genome sequencing of mycorrhizal fungi provides insights into the early evolution of symbiotic traits.</title>
        <authorList>
            <person name="Miyauchi S."/>
            <person name="Kiss E."/>
            <person name="Kuo A."/>
            <person name="Drula E."/>
            <person name="Kohler A."/>
            <person name="Sanchez-Garcia M."/>
            <person name="Morin E."/>
            <person name="Andreopoulos B."/>
            <person name="Barry K.W."/>
            <person name="Bonito G."/>
            <person name="Buee M."/>
            <person name="Carver A."/>
            <person name="Chen C."/>
            <person name="Cichocki N."/>
            <person name="Clum A."/>
            <person name="Culley D."/>
            <person name="Crous P.W."/>
            <person name="Fauchery L."/>
            <person name="Girlanda M."/>
            <person name="Hayes R.D."/>
            <person name="Keri Z."/>
            <person name="LaButti K."/>
            <person name="Lipzen A."/>
            <person name="Lombard V."/>
            <person name="Magnuson J."/>
            <person name="Maillard F."/>
            <person name="Murat C."/>
            <person name="Nolan M."/>
            <person name="Ohm R.A."/>
            <person name="Pangilinan J."/>
            <person name="Pereira M.F."/>
            <person name="Perotto S."/>
            <person name="Peter M."/>
            <person name="Pfister S."/>
            <person name="Riley R."/>
            <person name="Sitrit Y."/>
            <person name="Stielow J.B."/>
            <person name="Szollosi G."/>
            <person name="Zifcakova L."/>
            <person name="Stursova M."/>
            <person name="Spatafora J.W."/>
            <person name="Tedersoo L."/>
            <person name="Vaario L.M."/>
            <person name="Yamada A."/>
            <person name="Yan M."/>
            <person name="Wang P."/>
            <person name="Xu J."/>
            <person name="Bruns T."/>
            <person name="Baldrian P."/>
            <person name="Vilgalys R."/>
            <person name="Dunand C."/>
            <person name="Henrissat B."/>
            <person name="Grigoriev I.V."/>
            <person name="Hibbett D."/>
            <person name="Nagy L.G."/>
            <person name="Martin F.M."/>
        </authorList>
    </citation>
    <scope>NUCLEOTIDE SEQUENCE</scope>
    <source>
        <strain evidence="3">BED1</strain>
    </source>
</reference>
<organism evidence="3 4">
    <name type="scientific">Boletus edulis BED1</name>
    <dbReference type="NCBI Taxonomy" id="1328754"/>
    <lineage>
        <taxon>Eukaryota</taxon>
        <taxon>Fungi</taxon>
        <taxon>Dikarya</taxon>
        <taxon>Basidiomycota</taxon>
        <taxon>Agaricomycotina</taxon>
        <taxon>Agaricomycetes</taxon>
        <taxon>Agaricomycetidae</taxon>
        <taxon>Boletales</taxon>
        <taxon>Boletineae</taxon>
        <taxon>Boletaceae</taxon>
        <taxon>Boletoideae</taxon>
        <taxon>Boletus</taxon>
    </lineage>
</organism>
<accession>A0AAD4BAV6</accession>
<feature type="region of interest" description="Disordered" evidence="1">
    <location>
        <begin position="90"/>
        <end position="118"/>
    </location>
</feature>